<gene>
    <name evidence="3" type="ORF">BJ970_003488</name>
</gene>
<organism evidence="3 4">
    <name type="scientific">Saccharopolyspora phatthalungensis</name>
    <dbReference type="NCBI Taxonomy" id="664693"/>
    <lineage>
        <taxon>Bacteria</taxon>
        <taxon>Bacillati</taxon>
        <taxon>Actinomycetota</taxon>
        <taxon>Actinomycetes</taxon>
        <taxon>Pseudonocardiales</taxon>
        <taxon>Pseudonocardiaceae</taxon>
        <taxon>Saccharopolyspora</taxon>
    </lineage>
</organism>
<proteinExistence type="predicted"/>
<dbReference type="EMBL" id="JACHIW010000001">
    <property type="protein sequence ID" value="MBB5155954.1"/>
    <property type="molecule type" value="Genomic_DNA"/>
</dbReference>
<dbReference type="Proteomes" id="UP000584374">
    <property type="component" value="Unassembled WGS sequence"/>
</dbReference>
<evidence type="ECO:0000313" key="3">
    <source>
        <dbReference type="EMBL" id="MBB5155954.1"/>
    </source>
</evidence>
<feature type="domain" description="Lantibiotic dehydratase N-terminal" evidence="1">
    <location>
        <begin position="48"/>
        <end position="690"/>
    </location>
</feature>
<reference evidence="3 4" key="1">
    <citation type="submission" date="2020-08" db="EMBL/GenBank/DDBJ databases">
        <title>Sequencing the genomes of 1000 actinobacteria strains.</title>
        <authorList>
            <person name="Klenk H.-P."/>
        </authorList>
    </citation>
    <scope>NUCLEOTIDE SEQUENCE [LARGE SCALE GENOMIC DNA]</scope>
    <source>
        <strain evidence="3 4">DSM 45584</strain>
    </source>
</reference>
<comment type="caution">
    <text evidence="3">The sequence shown here is derived from an EMBL/GenBank/DDBJ whole genome shotgun (WGS) entry which is preliminary data.</text>
</comment>
<dbReference type="InterPro" id="IPR023809">
    <property type="entry name" value="Thiopep_bacteriocin_synth_dom"/>
</dbReference>
<dbReference type="Pfam" id="PF04738">
    <property type="entry name" value="Lant_dehydr_N"/>
    <property type="match status" value="1"/>
</dbReference>
<dbReference type="RefSeq" id="WP_184727191.1">
    <property type="nucleotide sequence ID" value="NZ_JACHIW010000001.1"/>
</dbReference>
<dbReference type="Pfam" id="PF14028">
    <property type="entry name" value="Lant_dehydr_C"/>
    <property type="match status" value="1"/>
</dbReference>
<evidence type="ECO:0000313" key="4">
    <source>
        <dbReference type="Proteomes" id="UP000584374"/>
    </source>
</evidence>
<feature type="domain" description="Thiopeptide-type bacteriocin biosynthesis" evidence="2">
    <location>
        <begin position="759"/>
        <end position="1005"/>
    </location>
</feature>
<name>A0A840Q5R2_9PSEU</name>
<evidence type="ECO:0000259" key="2">
    <source>
        <dbReference type="Pfam" id="PF14028"/>
    </source>
</evidence>
<dbReference type="AlphaFoldDB" id="A0A840Q5R2"/>
<dbReference type="InterPro" id="IPR006827">
    <property type="entry name" value="Lant_deHydtase_N"/>
</dbReference>
<evidence type="ECO:0000259" key="1">
    <source>
        <dbReference type="Pfam" id="PF04738"/>
    </source>
</evidence>
<dbReference type="NCBIfam" id="TIGR03891">
    <property type="entry name" value="thiopep_ocin"/>
    <property type="match status" value="1"/>
</dbReference>
<accession>A0A840Q5R2</accession>
<protein>
    <submittedName>
        <fullName evidence="3">Thiopeptide-type bacteriocin biosynthesis protein</fullName>
    </submittedName>
</protein>
<keyword evidence="4" id="KW-1185">Reference proteome</keyword>
<sequence>MGSRTTFYRSTGVVLARASTDPGGLELPDDLDGDSAACREWLARLWHRAEVRAALKVASPVLSQQIDAVLAGEVIENRRLVSLLGSVSSYLRRWQRRATPFGLFAGVAAASVGTAPTPLRHEPHRITARADARWLGRIVDDLEQRTDLLKRLSVVVNNAGFIRGDRFVIPTRPDETQPGKPAALDVAVRLSKPVHAALAAADTPRPLAAVAHRIAEKIPHATSDRIYSLLTDLVSRRALITNLRAPMTTVDALAHLIAELEAADAGDLPDLGDLIKQLSTIRDELPCDAPSEPSSLAALAGAAERMREVRDAEKTLAVDVALQDQLTVPDVVLQEAESAATALLRLTQHPFGTPAWRDFHARFLDRYGAGTQVAVRDVIADSGLGFPAGWLGAPRLHSPHLLTERDGTLLALIQRATADGQREITLTQELIDRLRVGDHDNMVPPERVELAFQLHARSSDALARGRFQLWVTGAMHAGSMAGRFAHVLPDADRHRLAGTYEPGGEHTIAAQLSFPPRREHNENITRVPELLPKVLSLSEHHGNHGSEIDIDDLAVTADHQGLSLVRLSTGQRVRPWVLHALETSAQTPPLARFLAEVPSARCGFYGLLDFGAAREMPFLPRVRYGRTVLSPAQWRLGSVDLPQTDAEESTWDIALAEWRDRWQVPASVLLVEGEQRLPLDLDDRHDRMLLRRRLDRSSNVIVRESGDHQDHAWAGRVCEFLVPLTAAGPVDNRPRTAAHHTITRSDAHLPGNTAVLRADLRGHPWRFNDILTTYLPHLLHAVEDHAERWWFSRHHDSTRPDSDQYLVLSLRLHDPGQYGAAAARLADWAAQLRDAGLLADLALGTYQPPGTFGHGPANEAAAEEVFAADSAVALAQLHWASGTGPPIQAAAAASMADIAASLAPSPEAGYRWLCELIPQEHGKLDRSLREAALRLTAIGSLPELSMIPAGHPVATAWQRRRAALAAFRDQHRRGPEPAIVLRTLLHDHHLRGVGVDPGTERLTNRLARVVAQRQLALLGRGYP</sequence>